<feature type="region of interest" description="Disordered" evidence="1">
    <location>
        <begin position="134"/>
        <end position="160"/>
    </location>
</feature>
<gene>
    <name evidence="3" type="primary">TTPAL</name>
</gene>
<dbReference type="SMART" id="SM00516">
    <property type="entry name" value="SEC14"/>
    <property type="match status" value="1"/>
</dbReference>
<dbReference type="InterPro" id="IPR036865">
    <property type="entry name" value="CRAL-TRIO_dom_sf"/>
</dbReference>
<accession>A0A034V958</accession>
<dbReference type="Pfam" id="PF00650">
    <property type="entry name" value="CRAL_TRIO"/>
    <property type="match status" value="1"/>
</dbReference>
<feature type="compositionally biased region" description="Basic and acidic residues" evidence="1">
    <location>
        <begin position="134"/>
        <end position="146"/>
    </location>
</feature>
<sequence length="304" mass="36046">MVGQQLNKKLDELEQWFKENPKLPKEIDRILLRRFLKCMYNNVEETKKIIELNFSIRNKNQHIFLHRDPDDEAVKAIRDVVEMVPLPGLTPEGYKLLFFRLADIDPKKLNSTIECKAFFMLADCRYSELDIEKPQTQKTEKSKDDTQTEETSEIEDDSLQDDSISNGEIQICDIGDYTLSHMARISFTTLRMYMNFLQEAYPVRLRAMHIINCPPFLNKMVSIVKPFIHEDVFKMIHFHTEGMDSLYEKVPRHMLPNEYGGNAGDIADLKKIWTDKLQVKRDYLMDERHWKMDPAQNSRRWYLF</sequence>
<evidence type="ECO:0000259" key="2">
    <source>
        <dbReference type="PROSITE" id="PS50191"/>
    </source>
</evidence>
<dbReference type="InterPro" id="IPR001251">
    <property type="entry name" value="CRAL-TRIO_dom"/>
</dbReference>
<dbReference type="AlphaFoldDB" id="A0A034V958"/>
<dbReference type="Gene3D" id="3.40.525.10">
    <property type="entry name" value="CRAL-TRIO lipid binding domain"/>
    <property type="match status" value="1"/>
</dbReference>
<organism evidence="3">
    <name type="scientific">Bactrocera dorsalis</name>
    <name type="common">Oriental fruit fly</name>
    <name type="synonym">Dacus dorsalis</name>
    <dbReference type="NCBI Taxonomy" id="27457"/>
    <lineage>
        <taxon>Eukaryota</taxon>
        <taxon>Metazoa</taxon>
        <taxon>Ecdysozoa</taxon>
        <taxon>Arthropoda</taxon>
        <taxon>Hexapoda</taxon>
        <taxon>Insecta</taxon>
        <taxon>Pterygota</taxon>
        <taxon>Neoptera</taxon>
        <taxon>Endopterygota</taxon>
        <taxon>Diptera</taxon>
        <taxon>Brachycera</taxon>
        <taxon>Muscomorpha</taxon>
        <taxon>Tephritoidea</taxon>
        <taxon>Tephritidae</taxon>
        <taxon>Bactrocera</taxon>
        <taxon>Bactrocera</taxon>
    </lineage>
</organism>
<feature type="domain" description="CRAL-TRIO" evidence="2">
    <location>
        <begin position="74"/>
        <end position="267"/>
    </location>
</feature>
<dbReference type="OrthoDB" id="1434354at2759"/>
<protein>
    <submittedName>
        <fullName evidence="3">Alpha-tocopherol transfer-like protein</fullName>
    </submittedName>
</protein>
<dbReference type="GO" id="GO:1902936">
    <property type="term" value="F:phosphatidylinositol bisphosphate binding"/>
    <property type="evidence" value="ECO:0007669"/>
    <property type="project" value="TreeGrafter"/>
</dbReference>
<dbReference type="Gene3D" id="1.20.5.1200">
    <property type="entry name" value="Alpha-tocopherol transfer"/>
    <property type="match status" value="1"/>
</dbReference>
<feature type="compositionally biased region" description="Acidic residues" evidence="1">
    <location>
        <begin position="147"/>
        <end position="160"/>
    </location>
</feature>
<dbReference type="GO" id="GO:0016020">
    <property type="term" value="C:membrane"/>
    <property type="evidence" value="ECO:0007669"/>
    <property type="project" value="TreeGrafter"/>
</dbReference>
<dbReference type="PRINTS" id="PR00180">
    <property type="entry name" value="CRETINALDHBP"/>
</dbReference>
<name>A0A034V958_BACDO</name>
<dbReference type="InterPro" id="IPR036273">
    <property type="entry name" value="CRAL/TRIO_N_dom_sf"/>
</dbReference>
<evidence type="ECO:0000256" key="1">
    <source>
        <dbReference type="SAM" id="MobiDB-lite"/>
    </source>
</evidence>
<dbReference type="PANTHER" id="PTHR10174">
    <property type="entry name" value="ALPHA-TOCOPHEROL TRANSFER PROTEIN-RELATED"/>
    <property type="match status" value="1"/>
</dbReference>
<reference evidence="3" key="1">
    <citation type="journal article" date="2014" name="BMC Genomics">
        <title>Characterizing the developmental transcriptome of the oriental fruit fly, Bactrocera dorsalis (Diptera: Tephritidae) through comparative genomic analysis with Drosophila melanogaster utilizing modENCODE datasets.</title>
        <authorList>
            <person name="Geib S.M."/>
            <person name="Calla B."/>
            <person name="Hall B."/>
            <person name="Hou S."/>
            <person name="Manoukis N.C."/>
        </authorList>
    </citation>
    <scope>NUCLEOTIDE SEQUENCE</scope>
    <source>
        <strain evidence="3">Punador</strain>
    </source>
</reference>
<dbReference type="SUPFAM" id="SSF46938">
    <property type="entry name" value="CRAL/TRIO N-terminal domain"/>
    <property type="match status" value="1"/>
</dbReference>
<dbReference type="PANTHER" id="PTHR10174:SF222">
    <property type="entry name" value="GH10083P-RELATED"/>
    <property type="match status" value="1"/>
</dbReference>
<dbReference type="EMBL" id="GAKP01020869">
    <property type="protein sequence ID" value="JAC38083.1"/>
    <property type="molecule type" value="Transcribed_RNA"/>
</dbReference>
<dbReference type="PROSITE" id="PS50191">
    <property type="entry name" value="CRAL_TRIO"/>
    <property type="match status" value="1"/>
</dbReference>
<evidence type="ECO:0000313" key="3">
    <source>
        <dbReference type="EMBL" id="JAC38083.1"/>
    </source>
</evidence>
<dbReference type="CDD" id="cd00170">
    <property type="entry name" value="SEC14"/>
    <property type="match status" value="1"/>
</dbReference>
<proteinExistence type="predicted"/>
<dbReference type="SUPFAM" id="SSF52087">
    <property type="entry name" value="CRAL/TRIO domain"/>
    <property type="match status" value="1"/>
</dbReference>